<keyword evidence="7" id="KW-0407">Ion channel</keyword>
<comment type="caution">
    <text evidence="11">The sequence shown here is derived from an EMBL/GenBank/DDBJ whole genome shotgun (WGS) entry which is preliminary data.</text>
</comment>
<evidence type="ECO:0000259" key="10">
    <source>
        <dbReference type="PROSITE" id="PS50914"/>
    </source>
</evidence>
<dbReference type="PANTHER" id="PTHR30221">
    <property type="entry name" value="SMALL-CONDUCTANCE MECHANOSENSITIVE CHANNEL"/>
    <property type="match status" value="1"/>
</dbReference>
<dbReference type="Gene3D" id="3.30.1340.30">
    <property type="match status" value="1"/>
</dbReference>
<dbReference type="InterPro" id="IPR011066">
    <property type="entry name" value="MscS_channel_C_sf"/>
</dbReference>
<dbReference type="EMBL" id="JAELVR010000008">
    <property type="protein sequence ID" value="MBJ6372484.1"/>
    <property type="molecule type" value="Genomic_DNA"/>
</dbReference>
<evidence type="ECO:0000256" key="8">
    <source>
        <dbReference type="SAM" id="MobiDB-lite"/>
    </source>
</evidence>
<dbReference type="InterPro" id="IPR010920">
    <property type="entry name" value="LSM_dom_sf"/>
</dbReference>
<dbReference type="Gene3D" id="2.30.30.60">
    <property type="match status" value="1"/>
</dbReference>
<dbReference type="SUPFAM" id="SSF82861">
    <property type="entry name" value="Mechanosensitive channel protein MscS (YggB), transmembrane region"/>
    <property type="match status" value="1"/>
</dbReference>
<keyword evidence="6 7" id="KW-0472">Membrane</keyword>
<keyword evidence="9" id="KW-0732">Signal</keyword>
<evidence type="ECO:0000313" key="11">
    <source>
        <dbReference type="EMBL" id="MBJ6372484.1"/>
    </source>
</evidence>
<dbReference type="GO" id="GO:0008381">
    <property type="term" value="F:mechanosensitive monoatomic ion channel activity"/>
    <property type="evidence" value="ECO:0007669"/>
    <property type="project" value="InterPro"/>
</dbReference>
<keyword evidence="3" id="KW-1003">Cell membrane</keyword>
<comment type="similarity">
    <text evidence="2 7">Belongs to the MscS (TC 1.A.23) family.</text>
</comment>
<evidence type="ECO:0000256" key="9">
    <source>
        <dbReference type="SAM" id="SignalP"/>
    </source>
</evidence>
<keyword evidence="7" id="KW-0406">Ion transport</keyword>
<reference evidence="11" key="1">
    <citation type="submission" date="2020-12" db="EMBL/GenBank/DDBJ databases">
        <title>Sedimentitalea sp. nov., isolated from sand in Incheon.</title>
        <authorList>
            <person name="Kim W."/>
        </authorList>
    </citation>
    <scope>NUCLEOTIDE SEQUENCE</scope>
    <source>
        <strain evidence="11">CAU 1593</strain>
    </source>
</reference>
<evidence type="ECO:0000256" key="2">
    <source>
        <dbReference type="ARBA" id="ARBA00008017"/>
    </source>
</evidence>
<dbReference type="Pfam" id="PF04972">
    <property type="entry name" value="BON"/>
    <property type="match status" value="1"/>
</dbReference>
<keyword evidence="7" id="KW-0997">Cell inner membrane</keyword>
<dbReference type="Pfam" id="PF00924">
    <property type="entry name" value="MS_channel_2nd"/>
    <property type="match status" value="1"/>
</dbReference>
<feature type="transmembrane region" description="Helical" evidence="7">
    <location>
        <begin position="123"/>
        <end position="146"/>
    </location>
</feature>
<feature type="transmembrane region" description="Helical" evidence="7">
    <location>
        <begin position="167"/>
        <end position="185"/>
    </location>
</feature>
<dbReference type="PANTHER" id="PTHR30221:SF1">
    <property type="entry name" value="SMALL-CONDUCTANCE MECHANOSENSITIVE CHANNEL"/>
    <property type="match status" value="1"/>
</dbReference>
<sequence>MRILLICLFCLLPATLSAQTNQPSGTIDVEDSATQDAAIANRIRGILAELDGYDDVTVSVTSGIVTLRGHTLDGESARRLNDLASRVQGVVAIENEVTETTDVVERLNPAIDRIRSRATQAIAFLPILTIAIGVFALVVFLGYALASRRNPWDRMAPNPFIADIMRQVVRLAFVMGGIVIALDILGATALLSTILGAAGIAGLAIGFAVRDTVENFIASILLSIRQPFRPNDTIEIDGDIGKVIRLTSRATILLSYDGNHIRIPNATVFKARIINYTLNDQRRFLFELGVAPDCDLALARDTAVATLNGLPFVLREPPPEAWVETVGDSTVTLQVAGWIAQQETSFALARGEAIRLTMLALTQEGISMPEPTFRILGPGTKPSAGPEAPRSIPEQPVPENVTASADQALEKFVAEERAAQGEEDLLSDDAKRE</sequence>
<dbReference type="InterPro" id="IPR006685">
    <property type="entry name" value="MscS_channel_2nd"/>
</dbReference>
<feature type="chain" id="PRO_5035160213" description="Small-conductance mechanosensitive channel" evidence="9">
    <location>
        <begin position="19"/>
        <end position="433"/>
    </location>
</feature>
<keyword evidence="4 7" id="KW-0812">Transmembrane</keyword>
<dbReference type="RefSeq" id="WP_199025358.1">
    <property type="nucleotide sequence ID" value="NZ_JAELVR010000008.1"/>
</dbReference>
<feature type="domain" description="BON" evidence="10">
    <location>
        <begin position="35"/>
        <end position="101"/>
    </location>
</feature>
<proteinExistence type="inferred from homology"/>
<dbReference type="PROSITE" id="PS50914">
    <property type="entry name" value="BON"/>
    <property type="match status" value="1"/>
</dbReference>
<name>A0A8J7JHS9_9RHOB</name>
<evidence type="ECO:0000256" key="1">
    <source>
        <dbReference type="ARBA" id="ARBA00004651"/>
    </source>
</evidence>
<dbReference type="Proteomes" id="UP000619079">
    <property type="component" value="Unassembled WGS sequence"/>
</dbReference>
<dbReference type="SUPFAM" id="SSF82689">
    <property type="entry name" value="Mechanosensitive channel protein MscS (YggB), C-terminal domain"/>
    <property type="match status" value="1"/>
</dbReference>
<protein>
    <recommendedName>
        <fullName evidence="7">Small-conductance mechanosensitive channel</fullName>
    </recommendedName>
</protein>
<keyword evidence="5 7" id="KW-1133">Transmembrane helix</keyword>
<evidence type="ECO:0000256" key="7">
    <source>
        <dbReference type="RuleBase" id="RU369025"/>
    </source>
</evidence>
<keyword evidence="12" id="KW-1185">Reference proteome</keyword>
<evidence type="ECO:0000256" key="3">
    <source>
        <dbReference type="ARBA" id="ARBA00022475"/>
    </source>
</evidence>
<comment type="subunit">
    <text evidence="7">Homoheptamer.</text>
</comment>
<dbReference type="GO" id="GO:0005886">
    <property type="term" value="C:plasma membrane"/>
    <property type="evidence" value="ECO:0007669"/>
    <property type="project" value="UniProtKB-SubCell"/>
</dbReference>
<comment type="subcellular location">
    <subcellularLocation>
        <location evidence="7">Cell inner membrane</location>
        <topology evidence="7">Multi-pass membrane protein</topology>
    </subcellularLocation>
    <subcellularLocation>
        <location evidence="1">Cell membrane</location>
        <topology evidence="1">Multi-pass membrane protein</topology>
    </subcellularLocation>
</comment>
<keyword evidence="7" id="KW-0813">Transport</keyword>
<dbReference type="InterPro" id="IPR045275">
    <property type="entry name" value="MscS_archaea/bacteria_type"/>
</dbReference>
<dbReference type="InterPro" id="IPR023408">
    <property type="entry name" value="MscS_beta-dom_sf"/>
</dbReference>
<accession>A0A8J7JHS9</accession>
<dbReference type="InterPro" id="IPR011014">
    <property type="entry name" value="MscS_channel_TM-2"/>
</dbReference>
<evidence type="ECO:0000256" key="4">
    <source>
        <dbReference type="ARBA" id="ARBA00022692"/>
    </source>
</evidence>
<dbReference type="Gene3D" id="1.10.287.1260">
    <property type="match status" value="1"/>
</dbReference>
<dbReference type="InterPro" id="IPR007055">
    <property type="entry name" value="BON_dom"/>
</dbReference>
<evidence type="ECO:0000313" key="12">
    <source>
        <dbReference type="Proteomes" id="UP000619079"/>
    </source>
</evidence>
<dbReference type="SUPFAM" id="SSF50182">
    <property type="entry name" value="Sm-like ribonucleoproteins"/>
    <property type="match status" value="1"/>
</dbReference>
<evidence type="ECO:0000256" key="6">
    <source>
        <dbReference type="ARBA" id="ARBA00023136"/>
    </source>
</evidence>
<comment type="function">
    <text evidence="7">Mechanosensitive channel that participates in the regulation of osmotic pressure changes within the cell, opening in response to stretch forces in the membrane lipid bilayer, without the need for other proteins. Contributes to normal resistance to hypoosmotic shock. Forms an ion channel of 1.0 nanosiemens conductance with a slight preference for anions.</text>
</comment>
<dbReference type="AlphaFoldDB" id="A0A8J7JHS9"/>
<comment type="caution">
    <text evidence="7">Lacks conserved residue(s) required for the propagation of feature annotation.</text>
</comment>
<feature type="signal peptide" evidence="9">
    <location>
        <begin position="1"/>
        <end position="18"/>
    </location>
</feature>
<evidence type="ECO:0000256" key="5">
    <source>
        <dbReference type="ARBA" id="ARBA00022989"/>
    </source>
</evidence>
<gene>
    <name evidence="11" type="ORF">JF290_13195</name>
</gene>
<dbReference type="Gene3D" id="3.30.70.100">
    <property type="match status" value="1"/>
</dbReference>
<feature type="region of interest" description="Disordered" evidence="8">
    <location>
        <begin position="378"/>
        <end position="407"/>
    </location>
</feature>
<organism evidence="11 12">
    <name type="scientific">Sedimentitalea arenosa</name>
    <dbReference type="NCBI Taxonomy" id="2798803"/>
    <lineage>
        <taxon>Bacteria</taxon>
        <taxon>Pseudomonadati</taxon>
        <taxon>Pseudomonadota</taxon>
        <taxon>Alphaproteobacteria</taxon>
        <taxon>Rhodobacterales</taxon>
        <taxon>Paracoccaceae</taxon>
        <taxon>Sedimentitalea</taxon>
    </lineage>
</organism>